<feature type="transmembrane region" description="Helical" evidence="1">
    <location>
        <begin position="160"/>
        <end position="181"/>
    </location>
</feature>
<keyword evidence="1" id="KW-1133">Transmembrane helix</keyword>
<keyword evidence="1" id="KW-0472">Membrane</keyword>
<evidence type="ECO:0000313" key="2">
    <source>
        <dbReference type="EMBL" id="CAK7348646.1"/>
    </source>
</evidence>
<feature type="transmembrane region" description="Helical" evidence="1">
    <location>
        <begin position="128"/>
        <end position="148"/>
    </location>
</feature>
<dbReference type="AlphaFoldDB" id="A0AAV1SE27"/>
<keyword evidence="3" id="KW-1185">Reference proteome</keyword>
<dbReference type="PANTHER" id="PTHR35165">
    <property type="entry name" value="OS08G0113900 PROTEIN"/>
    <property type="match status" value="1"/>
</dbReference>
<organism evidence="2 3">
    <name type="scientific">Dovyalis caffra</name>
    <dbReference type="NCBI Taxonomy" id="77055"/>
    <lineage>
        <taxon>Eukaryota</taxon>
        <taxon>Viridiplantae</taxon>
        <taxon>Streptophyta</taxon>
        <taxon>Embryophyta</taxon>
        <taxon>Tracheophyta</taxon>
        <taxon>Spermatophyta</taxon>
        <taxon>Magnoliopsida</taxon>
        <taxon>eudicotyledons</taxon>
        <taxon>Gunneridae</taxon>
        <taxon>Pentapetalae</taxon>
        <taxon>rosids</taxon>
        <taxon>fabids</taxon>
        <taxon>Malpighiales</taxon>
        <taxon>Salicaceae</taxon>
        <taxon>Flacourtieae</taxon>
        <taxon>Dovyalis</taxon>
    </lineage>
</organism>
<accession>A0AAV1SE27</accession>
<dbReference type="InterPro" id="IPR032238">
    <property type="entry name" value="ATP-synth_Z"/>
</dbReference>
<keyword evidence="1" id="KW-0812">Transmembrane</keyword>
<dbReference type="Proteomes" id="UP001314170">
    <property type="component" value="Unassembled WGS sequence"/>
</dbReference>
<evidence type="ECO:0000256" key="1">
    <source>
        <dbReference type="SAM" id="Phobius"/>
    </source>
</evidence>
<comment type="caution">
    <text evidence="2">The sequence shown here is derived from an EMBL/GenBank/DDBJ whole genome shotgun (WGS) entry which is preliminary data.</text>
</comment>
<dbReference type="PANTHER" id="PTHR35165:SF1">
    <property type="entry name" value="OS04G0577375 PROTEIN"/>
    <property type="match status" value="1"/>
</dbReference>
<protein>
    <submittedName>
        <fullName evidence="2">Uncharacterized protein</fullName>
    </submittedName>
</protein>
<dbReference type="Pfam" id="PF16594">
    <property type="entry name" value="ATP-synt_Z"/>
    <property type="match status" value="1"/>
</dbReference>
<proteinExistence type="predicted"/>
<sequence>MGCFELERHKNRIIVDWILGIPAVNSNNEWTSILQRDCRGRANIYSKQAKAQAPCFKSLRPLVICLTVVPALIKRFRQQGEVYNIQKIVSSIYKVQNPKYWFWLMGTSKEDQKYEANQEYSEKIVKTYIICLWSFLVSLAGALLLLWWDYEHHPTNSQLWMVPFGLILFVTPVIAWFAAVVSETCNYKVDEDDDNSQKTSEVV</sequence>
<evidence type="ECO:0000313" key="3">
    <source>
        <dbReference type="Proteomes" id="UP001314170"/>
    </source>
</evidence>
<dbReference type="EMBL" id="CAWUPB010001173">
    <property type="protein sequence ID" value="CAK7348646.1"/>
    <property type="molecule type" value="Genomic_DNA"/>
</dbReference>
<reference evidence="2 3" key="1">
    <citation type="submission" date="2024-01" db="EMBL/GenBank/DDBJ databases">
        <authorList>
            <person name="Waweru B."/>
        </authorList>
    </citation>
    <scope>NUCLEOTIDE SEQUENCE [LARGE SCALE GENOMIC DNA]</scope>
</reference>
<name>A0AAV1SE27_9ROSI</name>
<gene>
    <name evidence="2" type="ORF">DCAF_LOCUS21349</name>
</gene>